<evidence type="ECO:0000313" key="2">
    <source>
        <dbReference type="EMBL" id="ROP43909.1"/>
    </source>
</evidence>
<dbReference type="EMBL" id="RJKN01000003">
    <property type="protein sequence ID" value="ROP43909.1"/>
    <property type="molecule type" value="Genomic_DNA"/>
</dbReference>
<feature type="compositionally biased region" description="Basic and acidic residues" evidence="1">
    <location>
        <begin position="75"/>
        <end position="84"/>
    </location>
</feature>
<proteinExistence type="predicted"/>
<reference evidence="2 3" key="1">
    <citation type="journal article" date="2015" name="Stand. Genomic Sci.">
        <title>Genomic Encyclopedia of Bacterial and Archaeal Type Strains, Phase III: the genomes of soil and plant-associated and newly described type strains.</title>
        <authorList>
            <person name="Whitman W.B."/>
            <person name="Woyke T."/>
            <person name="Klenk H.P."/>
            <person name="Zhou Y."/>
            <person name="Lilburn T.G."/>
            <person name="Beck B.J."/>
            <person name="De Vos P."/>
            <person name="Vandamme P."/>
            <person name="Eisen J.A."/>
            <person name="Garrity G."/>
            <person name="Hugenholtz P."/>
            <person name="Kyrpides N.C."/>
        </authorList>
    </citation>
    <scope>NUCLEOTIDE SEQUENCE [LARGE SCALE GENOMIC DNA]</scope>
    <source>
        <strain evidence="2 3">CECT 7306</strain>
    </source>
</reference>
<dbReference type="RefSeq" id="WP_158674231.1">
    <property type="nucleotide sequence ID" value="NZ_RJKN01000003.1"/>
</dbReference>
<feature type="compositionally biased region" description="Low complexity" evidence="1">
    <location>
        <begin position="63"/>
        <end position="74"/>
    </location>
</feature>
<feature type="region of interest" description="Disordered" evidence="1">
    <location>
        <begin position="39"/>
        <end position="108"/>
    </location>
</feature>
<accession>A0A3N1HN77</accession>
<dbReference type="Proteomes" id="UP000276232">
    <property type="component" value="Unassembled WGS sequence"/>
</dbReference>
<protein>
    <submittedName>
        <fullName evidence="2">Uncharacterized protein</fullName>
    </submittedName>
</protein>
<feature type="compositionally biased region" description="Low complexity" evidence="1">
    <location>
        <begin position="93"/>
        <end position="108"/>
    </location>
</feature>
<evidence type="ECO:0000313" key="3">
    <source>
        <dbReference type="Proteomes" id="UP000276232"/>
    </source>
</evidence>
<dbReference type="InParanoid" id="A0A3N1HN77"/>
<gene>
    <name evidence="2" type="ORF">EDC03_1506</name>
</gene>
<name>A0A3N1HN77_9ACTN</name>
<dbReference type="AlphaFoldDB" id="A0A3N1HN77"/>
<evidence type="ECO:0000256" key="1">
    <source>
        <dbReference type="SAM" id="MobiDB-lite"/>
    </source>
</evidence>
<keyword evidence="3" id="KW-1185">Reference proteome</keyword>
<sequence length="108" mass="10929">MVSTTTVTTPGTAPVVAPCAYRLPVPSAAPAPALVEGPFLGSTGPVTGGELRPQVGRRTPLEGFAAPGGVPFAGGHRERGDHQRPFPVQNVLDRTPTGGPDPGRTPTA</sequence>
<comment type="caution">
    <text evidence="2">The sequence shown here is derived from an EMBL/GenBank/DDBJ whole genome shotgun (WGS) entry which is preliminary data.</text>
</comment>
<organism evidence="2 3">
    <name type="scientific">Pseudokineococcus lusitanus</name>
    <dbReference type="NCBI Taxonomy" id="763993"/>
    <lineage>
        <taxon>Bacteria</taxon>
        <taxon>Bacillati</taxon>
        <taxon>Actinomycetota</taxon>
        <taxon>Actinomycetes</taxon>
        <taxon>Kineosporiales</taxon>
        <taxon>Kineosporiaceae</taxon>
        <taxon>Pseudokineococcus</taxon>
    </lineage>
</organism>